<evidence type="ECO:0000313" key="1">
    <source>
        <dbReference type="EMBL" id="KAA0687471.1"/>
    </source>
</evidence>
<evidence type="ECO:0000313" key="2">
    <source>
        <dbReference type="Proteomes" id="UP000476837"/>
    </source>
</evidence>
<comment type="caution">
    <text evidence="1">The sequence shown here is derived from an EMBL/GenBank/DDBJ whole genome shotgun (WGS) entry which is preliminary data.</text>
</comment>
<dbReference type="RefSeq" id="WP_149163622.1">
    <property type="nucleotide sequence ID" value="NZ_QOKV01000002.1"/>
</dbReference>
<sequence>MIVPYTEEAQRWADALRATERPGAIARKLQRFTVTIPRGPLARLMGAEIIKAVGEHGQFLLLTDLSYYDDTALGLVTRDPRDRMEVENVV</sequence>
<organism evidence="1 2">
    <name type="scientific">Azospirillum brasilense</name>
    <dbReference type="NCBI Taxonomy" id="192"/>
    <lineage>
        <taxon>Bacteria</taxon>
        <taxon>Pseudomonadati</taxon>
        <taxon>Pseudomonadota</taxon>
        <taxon>Alphaproteobacteria</taxon>
        <taxon>Rhodospirillales</taxon>
        <taxon>Azospirillaceae</taxon>
        <taxon>Azospirillum</taxon>
    </lineage>
</organism>
<dbReference type="EMBL" id="QOKV01000002">
    <property type="protein sequence ID" value="KAA0687471.1"/>
    <property type="molecule type" value="Genomic_DNA"/>
</dbReference>
<gene>
    <name evidence="1" type="ORF">DS837_04370</name>
</gene>
<reference evidence="1 2" key="1">
    <citation type="submission" date="2018-07" db="EMBL/GenBank/DDBJ databases">
        <title>Genome sequence of Roseomonas fauriae ATCC 49958.</title>
        <authorList>
            <person name="Sant'Anna F.H."/>
            <person name="Baldani J.I."/>
            <person name="Zilli J.E."/>
            <person name="Reis V.M."/>
            <person name="Hartmann A."/>
            <person name="Cruz L."/>
            <person name="de Souza E.M."/>
            <person name="de Oliveira Pedrosa F."/>
            <person name="Passaglia L.M.P."/>
        </authorList>
    </citation>
    <scope>NUCLEOTIDE SEQUENCE [LARGE SCALE GENOMIC DNA]</scope>
    <source>
        <strain evidence="1 2">ATCC 49958</strain>
    </source>
</reference>
<protein>
    <submittedName>
        <fullName evidence="1">Uncharacterized protein</fullName>
    </submittedName>
</protein>
<dbReference type="AlphaFoldDB" id="A0A6L3B442"/>
<dbReference type="Proteomes" id="UP000476837">
    <property type="component" value="Unassembled WGS sequence"/>
</dbReference>
<accession>A0A6L3B442</accession>
<name>A0A6L3B442_AZOBR</name>
<proteinExistence type="predicted"/>